<evidence type="ECO:0000313" key="3">
    <source>
        <dbReference type="Proteomes" id="UP001610432"/>
    </source>
</evidence>
<protein>
    <submittedName>
        <fullName evidence="2">Uncharacterized protein</fullName>
    </submittedName>
</protein>
<comment type="caution">
    <text evidence="2">The sequence shown here is derived from an EMBL/GenBank/DDBJ whole genome shotgun (WGS) entry which is preliminary data.</text>
</comment>
<organism evidence="2 3">
    <name type="scientific">Aspergillus lucknowensis</name>
    <dbReference type="NCBI Taxonomy" id="176173"/>
    <lineage>
        <taxon>Eukaryota</taxon>
        <taxon>Fungi</taxon>
        <taxon>Dikarya</taxon>
        <taxon>Ascomycota</taxon>
        <taxon>Pezizomycotina</taxon>
        <taxon>Eurotiomycetes</taxon>
        <taxon>Eurotiomycetidae</taxon>
        <taxon>Eurotiales</taxon>
        <taxon>Aspergillaceae</taxon>
        <taxon>Aspergillus</taxon>
        <taxon>Aspergillus subgen. Nidulantes</taxon>
    </lineage>
</organism>
<reference evidence="2 3" key="1">
    <citation type="submission" date="2024-07" db="EMBL/GenBank/DDBJ databases">
        <title>Section-level genome sequencing and comparative genomics of Aspergillus sections Usti and Cavernicolus.</title>
        <authorList>
            <consortium name="Lawrence Berkeley National Laboratory"/>
            <person name="Nybo J.L."/>
            <person name="Vesth T.C."/>
            <person name="Theobald S."/>
            <person name="Frisvad J.C."/>
            <person name="Larsen T.O."/>
            <person name="Kjaerboelling I."/>
            <person name="Rothschild-Mancinelli K."/>
            <person name="Lyhne E.K."/>
            <person name="Kogle M.E."/>
            <person name="Barry K."/>
            <person name="Clum A."/>
            <person name="Na H."/>
            <person name="Ledsgaard L."/>
            <person name="Lin J."/>
            <person name="Lipzen A."/>
            <person name="Kuo A."/>
            <person name="Riley R."/>
            <person name="Mondo S."/>
            <person name="Labutti K."/>
            <person name="Haridas S."/>
            <person name="Pangalinan J."/>
            <person name="Salamov A.A."/>
            <person name="Simmons B.A."/>
            <person name="Magnuson J.K."/>
            <person name="Chen J."/>
            <person name="Drula E."/>
            <person name="Henrissat B."/>
            <person name="Wiebenga A."/>
            <person name="Lubbers R.J."/>
            <person name="Gomes A.C."/>
            <person name="Macurrencykelacurrency M.R."/>
            <person name="Stajich J."/>
            <person name="Grigoriev I.V."/>
            <person name="Mortensen U.H."/>
            <person name="De Vries R.P."/>
            <person name="Baker S.E."/>
            <person name="Andersen M.R."/>
        </authorList>
    </citation>
    <scope>NUCLEOTIDE SEQUENCE [LARGE SCALE GENOMIC DNA]</scope>
    <source>
        <strain evidence="2 3">CBS 449.75</strain>
    </source>
</reference>
<gene>
    <name evidence="2" type="ORF">BJX67DRAFT_339773</name>
</gene>
<proteinExistence type="predicted"/>
<accession>A0ABR4M7F6</accession>
<dbReference type="GeneID" id="98142772"/>
<feature type="region of interest" description="Disordered" evidence="1">
    <location>
        <begin position="101"/>
        <end position="130"/>
    </location>
</feature>
<evidence type="ECO:0000256" key="1">
    <source>
        <dbReference type="SAM" id="MobiDB-lite"/>
    </source>
</evidence>
<dbReference type="Proteomes" id="UP001610432">
    <property type="component" value="Unassembled WGS sequence"/>
</dbReference>
<evidence type="ECO:0000313" key="2">
    <source>
        <dbReference type="EMBL" id="KAL2872540.1"/>
    </source>
</evidence>
<dbReference type="RefSeq" id="XP_070891518.1">
    <property type="nucleotide sequence ID" value="XM_071027700.1"/>
</dbReference>
<dbReference type="EMBL" id="JBFXLQ010000001">
    <property type="protein sequence ID" value="KAL2872540.1"/>
    <property type="molecule type" value="Genomic_DNA"/>
</dbReference>
<name>A0ABR4M7F6_9EURO</name>
<keyword evidence="3" id="KW-1185">Reference proteome</keyword>
<feature type="compositionally biased region" description="Basic and acidic residues" evidence="1">
    <location>
        <begin position="121"/>
        <end position="130"/>
    </location>
</feature>
<sequence>MTRRGAISRPKRRTLVRWDGTSSCSFPRLLKCSSGFANASLTVAENLNELLLLTIQSVCNAQSIKIPWAEVARVMKHNTTEGAIVQHLAKLRTRRIGARKAVPPPLKRGSGGGSTKATEGPIDKAIADSRPGDYLTDNWDTFNEEWEEHESRAQRKAGLRQKKPQTYYTELPEFDGEESESSDGELLVPGAKFLVLPNDRRQLEASPSPERKLSKIVKLKCPKWYARLNKNPPQVPAMRTPTTSGCTFAAPYNDLREVDFDAYINYANTTETEMKYIPTGDSRIDLPLIGPMDASYGLGQFSDQFAFHEYIPPLHPSLESEQGLQDMLGENMNLDDWAWLGEIPNH</sequence>